<dbReference type="EnsemblPlants" id="Ma03_t16460.1">
    <property type="protein sequence ID" value="Ma03_p16460.1"/>
    <property type="gene ID" value="Ma03_g16460"/>
</dbReference>
<evidence type="ECO:0000256" key="1">
    <source>
        <dbReference type="SAM" id="MobiDB-lite"/>
    </source>
</evidence>
<dbReference type="AlphaFoldDB" id="A0A804ICT7"/>
<evidence type="ECO:0000313" key="3">
    <source>
        <dbReference type="EnsemblPlants" id="Ma03_p16460.1"/>
    </source>
</evidence>
<organism evidence="3 4">
    <name type="scientific">Musa acuminata subsp. malaccensis</name>
    <name type="common">Wild banana</name>
    <name type="synonym">Musa malaccensis</name>
    <dbReference type="NCBI Taxonomy" id="214687"/>
    <lineage>
        <taxon>Eukaryota</taxon>
        <taxon>Viridiplantae</taxon>
        <taxon>Streptophyta</taxon>
        <taxon>Embryophyta</taxon>
        <taxon>Tracheophyta</taxon>
        <taxon>Spermatophyta</taxon>
        <taxon>Magnoliopsida</taxon>
        <taxon>Liliopsida</taxon>
        <taxon>Zingiberales</taxon>
        <taxon>Musaceae</taxon>
        <taxon>Musa</taxon>
    </lineage>
</organism>
<reference evidence="3" key="1">
    <citation type="submission" date="2021-05" db="UniProtKB">
        <authorList>
            <consortium name="EnsemblPlants"/>
        </authorList>
    </citation>
    <scope>IDENTIFICATION</scope>
    <source>
        <strain evidence="3">subsp. malaccensis</strain>
    </source>
</reference>
<feature type="domain" description="Retrotransposon gag" evidence="2">
    <location>
        <begin position="158"/>
        <end position="249"/>
    </location>
</feature>
<accession>A0A804ICT7</accession>
<proteinExistence type="predicted"/>
<dbReference type="Pfam" id="PF03732">
    <property type="entry name" value="Retrotrans_gag"/>
    <property type="match status" value="1"/>
</dbReference>
<dbReference type="InParanoid" id="A0A804ICT7"/>
<dbReference type="Gramene" id="Ma03_t16460.1">
    <property type="protein sequence ID" value="Ma03_p16460.1"/>
    <property type="gene ID" value="Ma03_g16460"/>
</dbReference>
<keyword evidence="4" id="KW-1185">Reference proteome</keyword>
<feature type="compositionally biased region" description="Polar residues" evidence="1">
    <location>
        <begin position="299"/>
        <end position="308"/>
    </location>
</feature>
<evidence type="ECO:0000259" key="2">
    <source>
        <dbReference type="Pfam" id="PF03732"/>
    </source>
</evidence>
<dbReference type="OMA" id="RNEPRAN"/>
<feature type="region of interest" description="Disordered" evidence="1">
    <location>
        <begin position="270"/>
        <end position="308"/>
    </location>
</feature>
<name>A0A804ICT7_MUSAM</name>
<dbReference type="OrthoDB" id="786775at2759"/>
<dbReference type="InterPro" id="IPR005162">
    <property type="entry name" value="Retrotrans_gag_dom"/>
</dbReference>
<dbReference type="PANTHER" id="PTHR33223">
    <property type="entry name" value="CCHC-TYPE DOMAIN-CONTAINING PROTEIN"/>
    <property type="match status" value="1"/>
</dbReference>
<protein>
    <recommendedName>
        <fullName evidence="2">Retrotransposon gag domain-containing protein</fullName>
    </recommendedName>
</protein>
<dbReference type="PANTHER" id="PTHR33223:SF10">
    <property type="entry name" value="AMINOTRANSFERASE-LIKE PLANT MOBILE DOMAIN-CONTAINING PROTEIN"/>
    <property type="match status" value="1"/>
</dbReference>
<sequence length="388" mass="43511">MSRDHLTDPDEVPAEGRFFMGAPTKHPSRNEPRANDPAMTSERYWRLFNDPGLLPAEGAPSVPSPVSSEAFQDLALQVRALAGMVQTKEVRTSKGEPGDEARRGSPFAVEIRDHPIPANFRLPSLDAYDGTTDPANHVAAFRAQMALYGTFDALMCRAFPTTLRGSARAWYNSLKTGEITSFDQLTEKFELNFLALARPKPSIALLLELNQKGDEPLSRFVNRFATEIRGLSGAHPSLLMQAFMAGLRPSAVSEMLQRANHYVAAEAWMSGRRKGNKRPRTEPPTGQLAGSLKRRPDRSNSTVQRSPSPALVISQTQIFLQIQGKGLLQNPPPMRNPRQLADKTRYCRFHRQNGHDTEECRELKRQIEELIQREHLGHYIRQNKELSP</sequence>
<evidence type="ECO:0000313" key="4">
    <source>
        <dbReference type="Proteomes" id="UP000012960"/>
    </source>
</evidence>
<dbReference type="Proteomes" id="UP000012960">
    <property type="component" value="Unplaced"/>
</dbReference>
<feature type="region of interest" description="Disordered" evidence="1">
    <location>
        <begin position="1"/>
        <end position="37"/>
    </location>
</feature>